<sequence>MKRMRCFRTLLVTLVFSLSLMSISTYAASSTIEAVRTSKSTKTVKTNEKMYLVLNGKESGYSNSIQFDFRSLPDNAIVTNVEIVASVIKSTYIPGVTGVIQAKKIVITNPQSITNEVSWGSMNETTTHTFDDMNASGIWYVSFYGTNILYTNTDFAAISYSPVTMKITYSLE</sequence>
<dbReference type="EMBL" id="NOKA02000046">
    <property type="protein sequence ID" value="RDY30177.1"/>
    <property type="molecule type" value="Genomic_DNA"/>
</dbReference>
<dbReference type="Proteomes" id="UP000216411">
    <property type="component" value="Unassembled WGS sequence"/>
</dbReference>
<organism evidence="2 3">
    <name type="scientific">Lachnotalea glycerini</name>
    <dbReference type="NCBI Taxonomy" id="1763509"/>
    <lineage>
        <taxon>Bacteria</taxon>
        <taxon>Bacillati</taxon>
        <taxon>Bacillota</taxon>
        <taxon>Clostridia</taxon>
        <taxon>Lachnospirales</taxon>
        <taxon>Lachnospiraceae</taxon>
        <taxon>Lachnotalea</taxon>
    </lineage>
</organism>
<dbReference type="RefSeq" id="WP_094375903.1">
    <property type="nucleotide sequence ID" value="NZ_NOKA02000046.1"/>
</dbReference>
<evidence type="ECO:0000313" key="2">
    <source>
        <dbReference type="EMBL" id="RDY30177.1"/>
    </source>
</evidence>
<accession>A0A371JBW9</accession>
<dbReference type="OrthoDB" id="2076978at2"/>
<reference evidence="2 3" key="1">
    <citation type="journal article" date="2017" name="Genome Announc.">
        <title>Draft Genome Sequence of a Sporulating and Motile Strain of Lachnotalea glycerini Isolated from Water in Quebec City, Canada.</title>
        <authorList>
            <person name="Maheux A.F."/>
            <person name="Boudreau D.K."/>
            <person name="Berube E."/>
            <person name="Boissinot M."/>
            <person name="Raymond F."/>
            <person name="Brodeur S."/>
            <person name="Corbeil J."/>
            <person name="Isabel S."/>
            <person name="Omar R.F."/>
            <person name="Bergeron M.G."/>
        </authorList>
    </citation>
    <scope>NUCLEOTIDE SEQUENCE [LARGE SCALE GENOMIC DNA]</scope>
    <source>
        <strain evidence="2 3">CCRI-19302</strain>
    </source>
</reference>
<gene>
    <name evidence="2" type="ORF">CG710_016200</name>
</gene>
<protein>
    <submittedName>
        <fullName evidence="2">Uncharacterized protein</fullName>
    </submittedName>
</protein>
<evidence type="ECO:0000256" key="1">
    <source>
        <dbReference type="SAM" id="SignalP"/>
    </source>
</evidence>
<keyword evidence="3" id="KW-1185">Reference proteome</keyword>
<name>A0A371JBW9_9FIRM</name>
<keyword evidence="1" id="KW-0732">Signal</keyword>
<proteinExistence type="predicted"/>
<feature type="chain" id="PRO_5016597061" evidence="1">
    <location>
        <begin position="28"/>
        <end position="172"/>
    </location>
</feature>
<evidence type="ECO:0000313" key="3">
    <source>
        <dbReference type="Proteomes" id="UP000216411"/>
    </source>
</evidence>
<comment type="caution">
    <text evidence="2">The sequence shown here is derived from an EMBL/GenBank/DDBJ whole genome shotgun (WGS) entry which is preliminary data.</text>
</comment>
<feature type="signal peptide" evidence="1">
    <location>
        <begin position="1"/>
        <end position="27"/>
    </location>
</feature>
<dbReference type="AlphaFoldDB" id="A0A371JBW9"/>